<organism evidence="3 4">
    <name type="scientific">Helicocarpus griseus UAMH5409</name>
    <dbReference type="NCBI Taxonomy" id="1447875"/>
    <lineage>
        <taxon>Eukaryota</taxon>
        <taxon>Fungi</taxon>
        <taxon>Dikarya</taxon>
        <taxon>Ascomycota</taxon>
        <taxon>Pezizomycotina</taxon>
        <taxon>Eurotiomycetes</taxon>
        <taxon>Eurotiomycetidae</taxon>
        <taxon>Onygenales</taxon>
        <taxon>Ajellomycetaceae</taxon>
        <taxon>Helicocarpus</taxon>
    </lineage>
</organism>
<dbReference type="SUPFAM" id="SSF57997">
    <property type="entry name" value="Tropomyosin"/>
    <property type="match status" value="1"/>
</dbReference>
<evidence type="ECO:0000313" key="4">
    <source>
        <dbReference type="Proteomes" id="UP000223968"/>
    </source>
</evidence>
<feature type="coiled-coil region" evidence="1">
    <location>
        <begin position="737"/>
        <end position="879"/>
    </location>
</feature>
<feature type="compositionally biased region" description="Basic and acidic residues" evidence="2">
    <location>
        <begin position="910"/>
        <end position="926"/>
    </location>
</feature>
<accession>A0A2B7XUJ6</accession>
<protein>
    <submittedName>
        <fullName evidence="3">Uncharacterized protein</fullName>
    </submittedName>
</protein>
<evidence type="ECO:0000313" key="3">
    <source>
        <dbReference type="EMBL" id="PGH12157.1"/>
    </source>
</evidence>
<feature type="compositionally biased region" description="Polar residues" evidence="2">
    <location>
        <begin position="930"/>
        <end position="948"/>
    </location>
</feature>
<feature type="compositionally biased region" description="Basic and acidic residues" evidence="2">
    <location>
        <begin position="1005"/>
        <end position="1014"/>
    </location>
</feature>
<keyword evidence="1" id="KW-0175">Coiled coil</keyword>
<feature type="region of interest" description="Disordered" evidence="2">
    <location>
        <begin position="900"/>
        <end position="1014"/>
    </location>
</feature>
<dbReference type="Proteomes" id="UP000223968">
    <property type="component" value="Unassembled WGS sequence"/>
</dbReference>
<name>A0A2B7XUJ6_9EURO</name>
<feature type="coiled-coil region" evidence="1">
    <location>
        <begin position="656"/>
        <end position="711"/>
    </location>
</feature>
<feature type="compositionally biased region" description="Basic residues" evidence="2">
    <location>
        <begin position="974"/>
        <end position="984"/>
    </location>
</feature>
<dbReference type="STRING" id="1447875.A0A2B7XUJ6"/>
<evidence type="ECO:0000256" key="2">
    <source>
        <dbReference type="SAM" id="MobiDB-lite"/>
    </source>
</evidence>
<evidence type="ECO:0000256" key="1">
    <source>
        <dbReference type="SAM" id="Coils"/>
    </source>
</evidence>
<gene>
    <name evidence="3" type="ORF">AJ79_04451</name>
</gene>
<dbReference type="EMBL" id="PDNB01000062">
    <property type="protein sequence ID" value="PGH12157.1"/>
    <property type="molecule type" value="Genomic_DNA"/>
</dbReference>
<dbReference type="AlphaFoldDB" id="A0A2B7XUJ6"/>
<sequence>MALEKVSEEVERIVTAPYMVSLKGLYDILRQETCTAATLRSWADSRPCQVDSLASAVLDGIKWPYTLEIFSSLVSVESFRNAILEREPGILDNLLERATSPSNNAAEKYYEICVNMLSHPLPDSYAPPARLSNFISVSITSMVQKPCADTIRPLYVAMKGMSPSLLQTLPEETMANFQTQCTRILRNMDDHVGNLLCLATFAEIASAQFSFPSGQPTWLQSICHFFGPARAMKTLDLVVLRAILTCSGKINLSAQEYMECLKLAKQVCDSVQSAQKDEWIPSNKVKIVKLCEKILQPELDIQVQMMGLVFVTSLLTPKMLPTEIVGLAYAKLVSDNSRSGLYNVSNDLFLFLVERIAQRFDEQQLVAVLNLAIPDFSEIDQIGVNTRTYASIRSARSVLQGLLRAAKSSRSTACHIKESLFASNVNSWWIKPSFLGFKEQGRYCKHVQNTPCEKAITEASHQLYVDCAALVLENFLSTPSHRKTTISLSSASNPQAGLFSLSPPPGKKYGNASQNWRVNLAHILIQNAQQSHNLIVEQLGRICYDFESRCNTVEEPLRAVMQRFEQMDAEHASCQTEMNEALERETAAERRASEAEEECSQLQERLEIAEARTDDLASRLELTEDKLRNALQSSGENKRLEEESARDSELRFMATLTAKDDTIEEQQERIEQVTAQIETLEATAKESRDRESEMQKKMLDLQSELDLLREKLKVKADLYEERGVELDSEIRATETLKKEAEARTASYDRDIAKLKEEAEAQAISYDRNMAVMKEEAENMTASYERSIAVLQEEAETRIASYNGDLAELKGQHELHLSKMQATMNEKINVLEEENRQLQTSLRTTKSKTAQVTRLKDGQIKDLRNQIEALKRERTAQAREFAKAQEYSNRLMAVFKVDRKATRHGVGKTPSPERKEDDLPIESRYEEGDTETQFITDTSFVSTGSSNVEPSPKRPRSPKIPRTPTSGPRVSTSRKSGHTTRRTKSIRSAMRPPLSEKELNSFTTQRDSKSLEISA</sequence>
<proteinExistence type="predicted"/>
<keyword evidence="4" id="KW-1185">Reference proteome</keyword>
<comment type="caution">
    <text evidence="3">The sequence shown here is derived from an EMBL/GenBank/DDBJ whole genome shotgun (WGS) entry which is preliminary data.</text>
</comment>
<dbReference type="OrthoDB" id="5332870at2759"/>
<reference evidence="3 4" key="1">
    <citation type="submission" date="2017-10" db="EMBL/GenBank/DDBJ databases">
        <title>Comparative genomics in systemic dimorphic fungi from Ajellomycetaceae.</title>
        <authorList>
            <person name="Munoz J.F."/>
            <person name="Mcewen J.G."/>
            <person name="Clay O.K."/>
            <person name="Cuomo C.A."/>
        </authorList>
    </citation>
    <scope>NUCLEOTIDE SEQUENCE [LARGE SCALE GENOMIC DNA]</scope>
    <source>
        <strain evidence="3 4">UAMH5409</strain>
    </source>
</reference>
<feature type="coiled-coil region" evidence="1">
    <location>
        <begin position="578"/>
        <end position="626"/>
    </location>
</feature>